<sequence length="142" mass="16229">MMNPEIKEDFLDCILRLEDTHIHQGFEAGHEAGLVSGREDARHLGLKIGFETGELIGFYKGCSSLWNSRALRLHWSPQLNKHLNDFQVLLDKFPLLDPEDETKDDIRDDLRVKFSIICASLGISKKQLVYNGYPNPSSNLEF</sequence>
<gene>
    <name evidence="1" type="ORF">LE_TR9760_c1_g1_i1_g.32888</name>
    <name evidence="2" type="ORF">MP_TR14855_c1_g1_i1_g.42683</name>
</gene>
<proteinExistence type="predicted"/>
<dbReference type="EMBL" id="GEVM01004323">
    <property type="protein sequence ID" value="JAV01616.1"/>
    <property type="molecule type" value="Transcribed_RNA"/>
</dbReference>
<protein>
    <submittedName>
        <fullName evidence="2">Protein ORAOV1-like protein</fullName>
    </submittedName>
</protein>
<name>A0A1J3KA49_NOCCA</name>
<dbReference type="AlphaFoldDB" id="A0A1J3KA49"/>
<evidence type="ECO:0000313" key="1">
    <source>
        <dbReference type="EMBL" id="JAU59190.1"/>
    </source>
</evidence>
<organism evidence="2">
    <name type="scientific">Noccaea caerulescens</name>
    <name type="common">Alpine penny-cress</name>
    <name type="synonym">Thlaspi caerulescens</name>
    <dbReference type="NCBI Taxonomy" id="107243"/>
    <lineage>
        <taxon>Eukaryota</taxon>
        <taxon>Viridiplantae</taxon>
        <taxon>Streptophyta</taxon>
        <taxon>Embryophyta</taxon>
        <taxon>Tracheophyta</taxon>
        <taxon>Spermatophyta</taxon>
        <taxon>Magnoliopsida</taxon>
        <taxon>eudicotyledons</taxon>
        <taxon>Gunneridae</taxon>
        <taxon>Pentapetalae</taxon>
        <taxon>rosids</taxon>
        <taxon>malvids</taxon>
        <taxon>Brassicales</taxon>
        <taxon>Brassicaceae</taxon>
        <taxon>Coluteocarpeae</taxon>
        <taxon>Noccaea</taxon>
    </lineage>
</organism>
<dbReference type="EMBL" id="GEVL01018151">
    <property type="protein sequence ID" value="JAU59190.1"/>
    <property type="molecule type" value="Transcribed_RNA"/>
</dbReference>
<dbReference type="PANTHER" id="PTHR28532">
    <property type="entry name" value="GEO13458P1"/>
    <property type="match status" value="1"/>
</dbReference>
<dbReference type="PANTHER" id="PTHR28532:SF1">
    <property type="entry name" value="ORAL CANCER OVEREXPRESSED 1"/>
    <property type="match status" value="1"/>
</dbReference>
<reference evidence="2" key="1">
    <citation type="submission" date="2016-07" db="EMBL/GenBank/DDBJ databases">
        <title>De novo transcriptome assembly of four accessions of the metal hyperaccumulator plant Noccaea caerulescens.</title>
        <authorList>
            <person name="Blande D."/>
            <person name="Halimaa P."/>
            <person name="Tervahauta A.I."/>
            <person name="Aarts M.G."/>
            <person name="Karenlampi S.O."/>
        </authorList>
    </citation>
    <scope>NUCLEOTIDE SEQUENCE</scope>
</reference>
<accession>A0A1J3KA49</accession>
<dbReference type="InterPro" id="IPR052436">
    <property type="entry name" value="LTO1_adapter"/>
</dbReference>
<evidence type="ECO:0000313" key="2">
    <source>
        <dbReference type="EMBL" id="JAV01616.1"/>
    </source>
</evidence>